<feature type="region of interest" description="Disordered" evidence="1">
    <location>
        <begin position="258"/>
        <end position="280"/>
    </location>
</feature>
<feature type="domain" description="Glucose/Sorbosone dehydrogenase" evidence="2">
    <location>
        <begin position="53"/>
        <end position="348"/>
    </location>
</feature>
<dbReference type="PANTHER" id="PTHR19328">
    <property type="entry name" value="HEDGEHOG-INTERACTING PROTEIN"/>
    <property type="match status" value="1"/>
</dbReference>
<evidence type="ECO:0000313" key="3">
    <source>
        <dbReference type="EMBL" id="OGY12190.1"/>
    </source>
</evidence>
<dbReference type="STRING" id="1797516.A3D26_01235"/>
<protein>
    <recommendedName>
        <fullName evidence="2">Glucose/Sorbosone dehydrogenase domain-containing protein</fullName>
    </recommendedName>
</protein>
<dbReference type="SUPFAM" id="SSF50952">
    <property type="entry name" value="Soluble quinoprotein glucose dehydrogenase"/>
    <property type="match status" value="1"/>
</dbReference>
<evidence type="ECO:0000256" key="1">
    <source>
        <dbReference type="SAM" id="MobiDB-lite"/>
    </source>
</evidence>
<dbReference type="PANTHER" id="PTHR19328:SF13">
    <property type="entry name" value="HIPL1 PROTEIN"/>
    <property type="match status" value="1"/>
</dbReference>
<dbReference type="Proteomes" id="UP000178319">
    <property type="component" value="Unassembled WGS sequence"/>
</dbReference>
<dbReference type="InterPro" id="IPR012938">
    <property type="entry name" value="Glc/Sorbosone_DH"/>
</dbReference>
<sequence>MKKFSFFLLGALVIIVVFWKKPTSPMVPSVGKEPTPTSSDTRQISREVVMEGLNIPWEIVFLPASPGGEMLITERPGNLLLVGKDRRKIAVQGVVHKGEGGLLGLAVHPKFSENHFLYLYSTYRGSSGLMNRVERYKFEGGELSERLVVLDGILGSSNHDGGRIAFGPDYYLYIGTGDAENQKLAQDTKSLNGKILRVTEDGAMPSGNPFGNAVYSYGHRNVQGLAWDEKGQLWATEHGPSGLQTGFDELNRIEKGKNYGWPDRADRQKEGTEKPVVHSGEDTWAPSGAVFYNDSVLFAGLAGEAIYQYKISSSQLTTHFKGEFGRIRMITRGPDGQFYILTNNTDGRGNPKDGDDKLIRLGAGFFE</sequence>
<dbReference type="InterPro" id="IPR011041">
    <property type="entry name" value="Quinoprot_gluc/sorb_DH_b-prop"/>
</dbReference>
<evidence type="ECO:0000259" key="2">
    <source>
        <dbReference type="Pfam" id="PF07995"/>
    </source>
</evidence>
<proteinExistence type="predicted"/>
<comment type="caution">
    <text evidence="3">The sequence shown here is derived from an EMBL/GenBank/DDBJ whole genome shotgun (WGS) entry which is preliminary data.</text>
</comment>
<dbReference type="EMBL" id="MHBZ01000005">
    <property type="protein sequence ID" value="OGY12190.1"/>
    <property type="molecule type" value="Genomic_DNA"/>
</dbReference>
<dbReference type="InterPro" id="IPR011042">
    <property type="entry name" value="6-blade_b-propeller_TolB-like"/>
</dbReference>
<dbReference type="Gene3D" id="2.120.10.30">
    <property type="entry name" value="TolB, C-terminal domain"/>
    <property type="match status" value="1"/>
</dbReference>
<dbReference type="Pfam" id="PF07995">
    <property type="entry name" value="GSDH"/>
    <property type="match status" value="1"/>
</dbReference>
<name>A0A1G1V9S4_9BACT</name>
<reference evidence="3 4" key="1">
    <citation type="journal article" date="2016" name="Nat. Commun.">
        <title>Thousands of microbial genomes shed light on interconnected biogeochemical processes in an aquifer system.</title>
        <authorList>
            <person name="Anantharaman K."/>
            <person name="Brown C.T."/>
            <person name="Hug L.A."/>
            <person name="Sharon I."/>
            <person name="Castelle C.J."/>
            <person name="Probst A.J."/>
            <person name="Thomas B.C."/>
            <person name="Singh A."/>
            <person name="Wilkins M.J."/>
            <person name="Karaoz U."/>
            <person name="Brodie E.L."/>
            <person name="Williams K.H."/>
            <person name="Hubbard S.S."/>
            <person name="Banfield J.F."/>
        </authorList>
    </citation>
    <scope>NUCLEOTIDE SEQUENCE [LARGE SCALE GENOMIC DNA]</scope>
</reference>
<accession>A0A1G1V9S4</accession>
<evidence type="ECO:0000313" key="4">
    <source>
        <dbReference type="Proteomes" id="UP000178319"/>
    </source>
</evidence>
<gene>
    <name evidence="3" type="ORF">A3D26_01235</name>
</gene>
<organism evidence="3 4">
    <name type="scientific">Candidatus Blackburnbacteria bacterium RIFCSPHIGHO2_02_FULL_44_20</name>
    <dbReference type="NCBI Taxonomy" id="1797516"/>
    <lineage>
        <taxon>Bacteria</taxon>
        <taxon>Candidatus Blackburniibacteriota</taxon>
    </lineage>
</organism>
<dbReference type="AlphaFoldDB" id="A0A1G1V9S4"/>